<feature type="domain" description="AB hydrolase-1" evidence="1">
    <location>
        <begin position="11"/>
        <end position="241"/>
    </location>
</feature>
<protein>
    <submittedName>
        <fullName evidence="2">Alpha/beta hydrolase</fullName>
    </submittedName>
</protein>
<dbReference type="Pfam" id="PF00561">
    <property type="entry name" value="Abhydrolase_1"/>
    <property type="match status" value="1"/>
</dbReference>
<dbReference type="Proteomes" id="UP000767327">
    <property type="component" value="Unassembled WGS sequence"/>
</dbReference>
<dbReference type="InterPro" id="IPR029058">
    <property type="entry name" value="AB_hydrolase_fold"/>
</dbReference>
<proteinExistence type="predicted"/>
<dbReference type="RefSeq" id="WP_274953913.1">
    <property type="nucleotide sequence ID" value="NZ_JAKDYW010000011.1"/>
</dbReference>
<dbReference type="EMBL" id="JAAXZR010000024">
    <property type="protein sequence ID" value="NLT80004.1"/>
    <property type="molecule type" value="Genomic_DNA"/>
</dbReference>
<dbReference type="AlphaFoldDB" id="A0A971CZK3"/>
<dbReference type="InterPro" id="IPR000073">
    <property type="entry name" value="AB_hydrolase_1"/>
</dbReference>
<dbReference type="Gene3D" id="3.40.50.1820">
    <property type="entry name" value="alpha/beta hydrolase"/>
    <property type="match status" value="1"/>
</dbReference>
<dbReference type="PANTHER" id="PTHR43798">
    <property type="entry name" value="MONOACYLGLYCEROL LIPASE"/>
    <property type="match status" value="1"/>
</dbReference>
<reference evidence="2" key="1">
    <citation type="journal article" date="2020" name="Biotechnol. Biofuels">
        <title>New insights from the biogas microbiome by comprehensive genome-resolved metagenomics of nearly 1600 species originating from multiple anaerobic digesters.</title>
        <authorList>
            <person name="Campanaro S."/>
            <person name="Treu L."/>
            <person name="Rodriguez-R L.M."/>
            <person name="Kovalovszki A."/>
            <person name="Ziels R.M."/>
            <person name="Maus I."/>
            <person name="Zhu X."/>
            <person name="Kougias P.G."/>
            <person name="Basile A."/>
            <person name="Luo G."/>
            <person name="Schluter A."/>
            <person name="Konstantinidis K.T."/>
            <person name="Angelidaki I."/>
        </authorList>
    </citation>
    <scope>NUCLEOTIDE SEQUENCE</scope>
    <source>
        <strain evidence="2">AS01afH2WH_6</strain>
    </source>
</reference>
<accession>A0A971CZK3</accession>
<evidence type="ECO:0000259" key="1">
    <source>
        <dbReference type="Pfam" id="PF00561"/>
    </source>
</evidence>
<dbReference type="SUPFAM" id="SSF53474">
    <property type="entry name" value="alpha/beta-Hydrolases"/>
    <property type="match status" value="1"/>
</dbReference>
<dbReference type="InterPro" id="IPR050266">
    <property type="entry name" value="AB_hydrolase_sf"/>
</dbReference>
<reference evidence="2" key="2">
    <citation type="submission" date="2020-01" db="EMBL/GenBank/DDBJ databases">
        <authorList>
            <person name="Campanaro S."/>
        </authorList>
    </citation>
    <scope>NUCLEOTIDE SEQUENCE</scope>
    <source>
        <strain evidence="2">AS01afH2WH_6</strain>
    </source>
</reference>
<organism evidence="2 3">
    <name type="scientific">Bifidobacterium crudilactis</name>
    <dbReference type="NCBI Taxonomy" id="327277"/>
    <lineage>
        <taxon>Bacteria</taxon>
        <taxon>Bacillati</taxon>
        <taxon>Actinomycetota</taxon>
        <taxon>Actinomycetes</taxon>
        <taxon>Bifidobacteriales</taxon>
        <taxon>Bifidobacteriaceae</taxon>
        <taxon>Bifidobacterium</taxon>
    </lineage>
</organism>
<evidence type="ECO:0000313" key="3">
    <source>
        <dbReference type="Proteomes" id="UP000767327"/>
    </source>
</evidence>
<evidence type="ECO:0000313" key="2">
    <source>
        <dbReference type="EMBL" id="NLT80004.1"/>
    </source>
</evidence>
<name>A0A971CZK3_9BIFI</name>
<keyword evidence="2" id="KW-0378">Hydrolase</keyword>
<gene>
    <name evidence="2" type="ORF">GXW98_06965</name>
</gene>
<dbReference type="PANTHER" id="PTHR43798:SF6">
    <property type="entry name" value="HYDROLASE, PUTATIVE (AFU_ORTHOLOGUE AFUA_4G13070)-RELATED"/>
    <property type="match status" value="1"/>
</dbReference>
<sequence length="260" mass="28847">MYSEERGDGTPLLLIHGFGVDHRILASLSSMIDDLGGWRQIFIDLPGHGKSPAEDVNSSQDVVDAVESWIRGHLGGESFAVLGNSFGGMVARCVAHDMREQVLGLATLAGVFVNDHDQRLLPRTTVLHEDPELIASLGAMAEDYTQMAVVQNAEHAAAFEKYVLPGLKSSDREALKRISAHYSLDQEPEDAHPEPFARPSLFITGRQDQVVGYTDAWNRIEHYPRGTYTVLDAAGHNVHLEQSKITEALVREWLRRVRED</sequence>
<comment type="caution">
    <text evidence="2">The sequence shown here is derived from an EMBL/GenBank/DDBJ whole genome shotgun (WGS) entry which is preliminary data.</text>
</comment>
<dbReference type="PRINTS" id="PR00111">
    <property type="entry name" value="ABHYDROLASE"/>
</dbReference>
<dbReference type="GO" id="GO:0016787">
    <property type="term" value="F:hydrolase activity"/>
    <property type="evidence" value="ECO:0007669"/>
    <property type="project" value="UniProtKB-KW"/>
</dbReference>